<organism evidence="2 3">
    <name type="scientific">Alosa alosa</name>
    <name type="common">allis shad</name>
    <dbReference type="NCBI Taxonomy" id="278164"/>
    <lineage>
        <taxon>Eukaryota</taxon>
        <taxon>Metazoa</taxon>
        <taxon>Chordata</taxon>
        <taxon>Craniata</taxon>
        <taxon>Vertebrata</taxon>
        <taxon>Euteleostomi</taxon>
        <taxon>Actinopterygii</taxon>
        <taxon>Neopterygii</taxon>
        <taxon>Teleostei</taxon>
        <taxon>Clupei</taxon>
        <taxon>Clupeiformes</taxon>
        <taxon>Clupeoidei</taxon>
        <taxon>Clupeidae</taxon>
        <taxon>Alosa</taxon>
    </lineage>
</organism>
<feature type="region of interest" description="Disordered" evidence="1">
    <location>
        <begin position="135"/>
        <end position="158"/>
    </location>
</feature>
<accession>A0AAV6G096</accession>
<feature type="compositionally biased region" description="Polar residues" evidence="1">
    <location>
        <begin position="441"/>
        <end position="459"/>
    </location>
</feature>
<evidence type="ECO:0000313" key="2">
    <source>
        <dbReference type="EMBL" id="KAG5268104.1"/>
    </source>
</evidence>
<protein>
    <submittedName>
        <fullName evidence="2">Uncharacterized protein</fullName>
    </submittedName>
</protein>
<evidence type="ECO:0000256" key="1">
    <source>
        <dbReference type="SAM" id="MobiDB-lite"/>
    </source>
</evidence>
<feature type="compositionally biased region" description="Polar residues" evidence="1">
    <location>
        <begin position="138"/>
        <end position="148"/>
    </location>
</feature>
<sequence>MSTGEFIREISVSETEKANFPAAFLPQKDFRRKAFQRKRRLWDIRDVERRLKGGHQRDLNHKNKPGSKSLAELSHSTERPTDTELLSGTVRIKEDNPTFRPDKTQPSQPTCGSILELGHTLIEQDQAALGGTFREETQQQQDTFSNTEGNKEETPQKSFGSELALFTAKEELTTLHLENERATSCQSQNAFGSHTSPLDLREDKHTVILKRQGETGDRYAQYMKKVIQIRVTEFTVPGNVTKTGQLNPHELKSDSSAKSNCDCQPILCKFLDQTEDIIFPFSQSFDSAVTHSQHGQAPDMLTSSVVTGFAPNWSARSRKQKQGAADVSLNATEQEMQRRRQEVHVPSSLFGREVVFPEVSNKENALSMTSSTSTDSPSNLFNLRNNRPVKRRISRAFSAGMGGGKADAKTEVVHPLTSPADTVLRPVSPHSLDLHWSRSVSQPGQFSSMNSPPTTTGSLLLSFRKMNLSSKSTEEQGKVTPQSPSAPL</sequence>
<feature type="compositionally biased region" description="Polar residues" evidence="1">
    <location>
        <begin position="479"/>
        <end position="488"/>
    </location>
</feature>
<proteinExistence type="predicted"/>
<dbReference type="AlphaFoldDB" id="A0AAV6G096"/>
<feature type="region of interest" description="Disordered" evidence="1">
    <location>
        <begin position="441"/>
        <end position="488"/>
    </location>
</feature>
<name>A0AAV6G096_9TELE</name>
<dbReference type="Proteomes" id="UP000823561">
    <property type="component" value="Chromosome 16"/>
</dbReference>
<feature type="region of interest" description="Disordered" evidence="1">
    <location>
        <begin position="53"/>
        <end position="82"/>
    </location>
</feature>
<dbReference type="EMBL" id="JADWDJ010000016">
    <property type="protein sequence ID" value="KAG5268104.1"/>
    <property type="molecule type" value="Genomic_DNA"/>
</dbReference>
<keyword evidence="3" id="KW-1185">Reference proteome</keyword>
<evidence type="ECO:0000313" key="3">
    <source>
        <dbReference type="Proteomes" id="UP000823561"/>
    </source>
</evidence>
<reference evidence="2" key="1">
    <citation type="submission" date="2020-10" db="EMBL/GenBank/DDBJ databases">
        <title>Chromosome-scale genome assembly of the Allis shad, Alosa alosa.</title>
        <authorList>
            <person name="Margot Z."/>
            <person name="Christophe K."/>
            <person name="Cabau C."/>
            <person name="Louis A."/>
            <person name="Berthelot C."/>
            <person name="Parey E."/>
            <person name="Roest Crollius H."/>
            <person name="Montfort J."/>
            <person name="Robinson-Rechavi M."/>
            <person name="Bucao C."/>
            <person name="Bouchez O."/>
            <person name="Gislard M."/>
            <person name="Lluch J."/>
            <person name="Milhes M."/>
            <person name="Lampietro C."/>
            <person name="Lopez Roques C."/>
            <person name="Donnadieu C."/>
            <person name="Braasch I."/>
            <person name="Desvignes T."/>
            <person name="Postlethwait J."/>
            <person name="Bobe J."/>
            <person name="Guiguen Y."/>
        </authorList>
    </citation>
    <scope>NUCLEOTIDE SEQUENCE</scope>
    <source>
        <strain evidence="2">M-15738</strain>
        <tissue evidence="2">Blood</tissue>
    </source>
</reference>
<gene>
    <name evidence="2" type="ORF">AALO_G00208290</name>
</gene>
<comment type="caution">
    <text evidence="2">The sequence shown here is derived from an EMBL/GenBank/DDBJ whole genome shotgun (WGS) entry which is preliminary data.</text>
</comment>